<feature type="transmembrane region" description="Helical" evidence="2">
    <location>
        <begin position="36"/>
        <end position="55"/>
    </location>
</feature>
<dbReference type="EMBL" id="ATNL01000014">
    <property type="protein sequence ID" value="KON71797.1"/>
    <property type="molecule type" value="Genomic_DNA"/>
</dbReference>
<protein>
    <submittedName>
        <fullName evidence="3">Uncharacterized protein</fullName>
    </submittedName>
</protein>
<dbReference type="InterPro" id="IPR011990">
    <property type="entry name" value="TPR-like_helical_dom_sf"/>
</dbReference>
<proteinExistence type="predicted"/>
<reference evidence="3 4" key="1">
    <citation type="journal article" date="2015" name="Sci. Rep.">
        <title>Functional and structural properties of a novel cellulosome-like multienzyme complex: efficient glycoside hydrolysis of water-insoluble 7-xylosyl-10-deacetylpaclitaxel.</title>
        <authorList>
            <person name="Dou T.Y."/>
            <person name="Luan H.W."/>
            <person name="Ge G.B."/>
            <person name="Dong M.M."/>
            <person name="Zou H.F."/>
            <person name="He Y.Q."/>
            <person name="Cui P."/>
            <person name="Wang J.Y."/>
            <person name="Hao D.C."/>
            <person name="Yang S.L."/>
            <person name="Yang L."/>
        </authorList>
    </citation>
    <scope>NUCLEOTIDE SEQUENCE [LARGE SCALE GENOMIC DNA]</scope>
    <source>
        <strain evidence="3 4">F16</strain>
    </source>
</reference>
<name>A0A0M0F311_CELCE</name>
<keyword evidence="4" id="KW-1185">Reference proteome</keyword>
<evidence type="ECO:0000256" key="2">
    <source>
        <dbReference type="SAM" id="Phobius"/>
    </source>
</evidence>
<gene>
    <name evidence="3" type="ORF">M768_17595</name>
</gene>
<organism evidence="3 4">
    <name type="scientific">Cellulosimicrobium cellulans F16</name>
    <dbReference type="NCBI Taxonomy" id="1350482"/>
    <lineage>
        <taxon>Bacteria</taxon>
        <taxon>Bacillati</taxon>
        <taxon>Actinomycetota</taxon>
        <taxon>Actinomycetes</taxon>
        <taxon>Micrococcales</taxon>
        <taxon>Promicromonosporaceae</taxon>
        <taxon>Cellulosimicrobium</taxon>
    </lineage>
</organism>
<keyword evidence="2" id="KW-1133">Transmembrane helix</keyword>
<sequence>MSAPGGPVGPGADGGSDDGRPGGTTGRSRAARPWKAIVGAVLVTILLALYVWQVAGRAAALVGTGEPVAMVIGAGVLVLPLLVVGLVGREFALAGTVQRMADDLAAQGRLPVDDLPRSPGGRIDREAADAAFGPYRDAVDADPQSWEAWYHLAFAYDAARDRRRAREALRKAASLYRSRRRA</sequence>
<evidence type="ECO:0000256" key="1">
    <source>
        <dbReference type="SAM" id="MobiDB-lite"/>
    </source>
</evidence>
<comment type="caution">
    <text evidence="3">The sequence shown here is derived from an EMBL/GenBank/DDBJ whole genome shotgun (WGS) entry which is preliminary data.</text>
</comment>
<accession>A0A0M0F311</accession>
<keyword evidence="2" id="KW-0812">Transmembrane</keyword>
<dbReference type="Proteomes" id="UP000037387">
    <property type="component" value="Unassembled WGS sequence"/>
</dbReference>
<dbReference type="SUPFAM" id="SSF48452">
    <property type="entry name" value="TPR-like"/>
    <property type="match status" value="1"/>
</dbReference>
<feature type="transmembrane region" description="Helical" evidence="2">
    <location>
        <begin position="67"/>
        <end position="88"/>
    </location>
</feature>
<keyword evidence="2" id="KW-0472">Membrane</keyword>
<evidence type="ECO:0000313" key="3">
    <source>
        <dbReference type="EMBL" id="KON71797.1"/>
    </source>
</evidence>
<evidence type="ECO:0000313" key="4">
    <source>
        <dbReference type="Proteomes" id="UP000037387"/>
    </source>
</evidence>
<dbReference type="AlphaFoldDB" id="A0A0M0F311"/>
<feature type="compositionally biased region" description="Gly residues" evidence="1">
    <location>
        <begin position="1"/>
        <end position="14"/>
    </location>
</feature>
<feature type="region of interest" description="Disordered" evidence="1">
    <location>
        <begin position="1"/>
        <end position="29"/>
    </location>
</feature>
<dbReference type="Gene3D" id="1.25.40.10">
    <property type="entry name" value="Tetratricopeptide repeat domain"/>
    <property type="match status" value="1"/>
</dbReference>
<dbReference type="PATRIC" id="fig|1350482.3.peg.3859"/>